<dbReference type="EMBL" id="CAJZBQ010000026">
    <property type="protein sequence ID" value="CAG9320660.1"/>
    <property type="molecule type" value="Genomic_DNA"/>
</dbReference>
<evidence type="ECO:0000313" key="3">
    <source>
        <dbReference type="Proteomes" id="UP001162131"/>
    </source>
</evidence>
<evidence type="ECO:0000259" key="1">
    <source>
        <dbReference type="PROSITE" id="PS51698"/>
    </source>
</evidence>
<dbReference type="PANTHER" id="PTHR46573">
    <property type="entry name" value="WD REPEAT, SAM AND U-BOX DOMAIN-CONTAINING PROTEIN 1"/>
    <property type="match status" value="1"/>
</dbReference>
<reference evidence="2" key="1">
    <citation type="submission" date="2021-09" db="EMBL/GenBank/DDBJ databases">
        <authorList>
            <consortium name="AG Swart"/>
            <person name="Singh M."/>
            <person name="Singh A."/>
            <person name="Seah K."/>
            <person name="Emmerich C."/>
        </authorList>
    </citation>
    <scope>NUCLEOTIDE SEQUENCE</scope>
    <source>
        <strain evidence="2">ATCC30299</strain>
    </source>
</reference>
<keyword evidence="3" id="KW-1185">Reference proteome</keyword>
<dbReference type="SUPFAM" id="SSF57850">
    <property type="entry name" value="RING/U-box"/>
    <property type="match status" value="1"/>
</dbReference>
<evidence type="ECO:0000313" key="2">
    <source>
        <dbReference type="EMBL" id="CAG9320660.1"/>
    </source>
</evidence>
<organism evidence="2 3">
    <name type="scientific">Blepharisma stoltei</name>
    <dbReference type="NCBI Taxonomy" id="1481888"/>
    <lineage>
        <taxon>Eukaryota</taxon>
        <taxon>Sar</taxon>
        <taxon>Alveolata</taxon>
        <taxon>Ciliophora</taxon>
        <taxon>Postciliodesmatophora</taxon>
        <taxon>Heterotrichea</taxon>
        <taxon>Heterotrichida</taxon>
        <taxon>Blepharismidae</taxon>
        <taxon>Blepharisma</taxon>
    </lineage>
</organism>
<dbReference type="PANTHER" id="PTHR46573:SF1">
    <property type="entry name" value="WD REPEAT, SAM AND U-BOX DOMAIN-CONTAINING PROTEIN 1"/>
    <property type="match status" value="1"/>
</dbReference>
<dbReference type="AlphaFoldDB" id="A0AAU9J1D9"/>
<name>A0AAU9J1D9_9CILI</name>
<protein>
    <recommendedName>
        <fullName evidence="1">U-box domain-containing protein</fullName>
    </recommendedName>
</protein>
<gene>
    <name evidence="2" type="ORF">BSTOLATCC_MIC27131</name>
</gene>
<dbReference type="PROSITE" id="PS51698">
    <property type="entry name" value="U_BOX"/>
    <property type="match status" value="1"/>
</dbReference>
<dbReference type="GO" id="GO:0016567">
    <property type="term" value="P:protein ubiquitination"/>
    <property type="evidence" value="ECO:0007669"/>
    <property type="project" value="InterPro"/>
</dbReference>
<dbReference type="SMART" id="SM00504">
    <property type="entry name" value="Ubox"/>
    <property type="match status" value="1"/>
</dbReference>
<dbReference type="GO" id="GO:0004842">
    <property type="term" value="F:ubiquitin-protein transferase activity"/>
    <property type="evidence" value="ECO:0007669"/>
    <property type="project" value="InterPro"/>
</dbReference>
<accession>A0AAU9J1D9</accession>
<dbReference type="InterPro" id="IPR013083">
    <property type="entry name" value="Znf_RING/FYVE/PHD"/>
</dbReference>
<sequence>MVKSNNVPVDFLCPITKEIMEDPVVASDGYTYERIAYGLKEAILRLWLEKILEIKNLLKTTVSVLRYLNI</sequence>
<dbReference type="CDD" id="cd16655">
    <property type="entry name" value="RING-Ubox_WDSUB1-like"/>
    <property type="match status" value="1"/>
</dbReference>
<comment type="caution">
    <text evidence="2">The sequence shown here is derived from an EMBL/GenBank/DDBJ whole genome shotgun (WGS) entry which is preliminary data.</text>
</comment>
<dbReference type="InterPro" id="IPR003613">
    <property type="entry name" value="Ubox_domain"/>
</dbReference>
<dbReference type="InterPro" id="IPR052085">
    <property type="entry name" value="WD-SAM-U-box"/>
</dbReference>
<dbReference type="Gene3D" id="3.30.40.10">
    <property type="entry name" value="Zinc/RING finger domain, C3HC4 (zinc finger)"/>
    <property type="match status" value="1"/>
</dbReference>
<feature type="domain" description="U-box" evidence="1">
    <location>
        <begin position="6"/>
        <end position="34"/>
    </location>
</feature>
<proteinExistence type="predicted"/>
<dbReference type="Proteomes" id="UP001162131">
    <property type="component" value="Unassembled WGS sequence"/>
</dbReference>
<dbReference type="Pfam" id="PF04564">
    <property type="entry name" value="U-box"/>
    <property type="match status" value="1"/>
</dbReference>